<organism evidence="1 2">
    <name type="scientific">Lentzea guizhouensis</name>
    <dbReference type="NCBI Taxonomy" id="1586287"/>
    <lineage>
        <taxon>Bacteria</taxon>
        <taxon>Bacillati</taxon>
        <taxon>Actinomycetota</taxon>
        <taxon>Actinomycetes</taxon>
        <taxon>Pseudonocardiales</taxon>
        <taxon>Pseudonocardiaceae</taxon>
        <taxon>Lentzea</taxon>
    </lineage>
</organism>
<name>A0A1B2HUB3_9PSEU</name>
<sequence length="274" mass="30905">MRLHDQFHRAATSSGFADDEIRAFAAHLRFAIHLSRNPQGDPVGQRGGTPRHAVDTRLPFVASFDCAALPEVDDLPLPADGTLLFFLDHEEAIEADSEEEAQSYARVVHVPAGAAVDESADRGDALFATVQAELPEWIALNEPELSDYQRHRAEAVPNRLRLCALVEKLWPKTGYSDLRLGGYSGHIGGLHGKNVYGTPETEMALDDLQSRFPDLRRHQLLADLEQELQQVRREWVPLFQFRADMVHFGRFFARRDDLAAGRFENVRCFTEFTE</sequence>
<dbReference type="AlphaFoldDB" id="A0A1B2HUB3"/>
<dbReference type="EMBL" id="CP016793">
    <property type="protein sequence ID" value="ANZ41288.1"/>
    <property type="molecule type" value="Genomic_DNA"/>
</dbReference>
<gene>
    <name evidence="1" type="ORF">BBK82_40290</name>
</gene>
<evidence type="ECO:0000313" key="2">
    <source>
        <dbReference type="Proteomes" id="UP000093053"/>
    </source>
</evidence>
<dbReference type="Pfam" id="PF09234">
    <property type="entry name" value="DUF1963"/>
    <property type="match status" value="1"/>
</dbReference>
<dbReference type="SUPFAM" id="SSF103032">
    <property type="entry name" value="Hypothetical protein YwqG"/>
    <property type="match status" value="1"/>
</dbReference>
<dbReference type="Proteomes" id="UP000093053">
    <property type="component" value="Chromosome"/>
</dbReference>
<reference evidence="1 2" key="1">
    <citation type="submission" date="2016-07" db="EMBL/GenBank/DDBJ databases">
        <title>Complete genome sequence of the Lentzea guizhouensis DHS C013.</title>
        <authorList>
            <person name="Cao C."/>
        </authorList>
    </citation>
    <scope>NUCLEOTIDE SEQUENCE [LARGE SCALE GENOMIC DNA]</scope>
    <source>
        <strain evidence="1 2">DHS C013</strain>
    </source>
</reference>
<proteinExistence type="predicted"/>
<accession>A0A1B2HUB3</accession>
<dbReference type="RefSeq" id="WP_065919624.1">
    <property type="nucleotide sequence ID" value="NZ_CP016793.1"/>
</dbReference>
<evidence type="ECO:0008006" key="3">
    <source>
        <dbReference type="Google" id="ProtNLM"/>
    </source>
</evidence>
<dbReference type="InterPro" id="IPR035948">
    <property type="entry name" value="YwqG-like_sf"/>
</dbReference>
<keyword evidence="2" id="KW-1185">Reference proteome</keyword>
<dbReference type="STRING" id="1586287.BBK82_40290"/>
<protein>
    <recommendedName>
        <fullName evidence="3">DUF1963 domain-containing protein</fullName>
    </recommendedName>
</protein>
<dbReference type="KEGG" id="led:BBK82_40290"/>
<dbReference type="Gene3D" id="2.30.320.10">
    <property type="entry name" value="YwqG-like"/>
    <property type="match status" value="1"/>
</dbReference>
<evidence type="ECO:0000313" key="1">
    <source>
        <dbReference type="EMBL" id="ANZ41288.1"/>
    </source>
</evidence>
<dbReference type="InterPro" id="IPR015315">
    <property type="entry name" value="DUF1963"/>
</dbReference>